<evidence type="ECO:0000313" key="10">
    <source>
        <dbReference type="EMBL" id="KAG9458250.1"/>
    </source>
</evidence>
<feature type="region of interest" description="Disordered" evidence="6">
    <location>
        <begin position="160"/>
        <end position="247"/>
    </location>
</feature>
<dbReference type="Pfam" id="PF03634">
    <property type="entry name" value="TCP"/>
    <property type="match status" value="1"/>
</dbReference>
<dbReference type="OrthoDB" id="1896834at2759"/>
<evidence type="ECO:0000256" key="4">
    <source>
        <dbReference type="ARBA" id="ARBA00023163"/>
    </source>
</evidence>
<protein>
    <submittedName>
        <fullName evidence="9">CYCL1</fullName>
    </submittedName>
    <submittedName>
        <fullName evidence="11">CYCLOIDEA-like1</fullName>
    </submittedName>
</protein>
<keyword evidence="4" id="KW-0804">Transcription</keyword>
<feature type="compositionally biased region" description="Low complexity" evidence="6">
    <location>
        <begin position="166"/>
        <end position="211"/>
    </location>
</feature>
<feature type="compositionally biased region" description="Basic residues" evidence="6">
    <location>
        <begin position="98"/>
        <end position="111"/>
    </location>
</feature>
<evidence type="ECO:0000256" key="6">
    <source>
        <dbReference type="SAM" id="MobiDB-lite"/>
    </source>
</evidence>
<accession>A0A0B5D7C8</accession>
<feature type="compositionally biased region" description="Basic and acidic residues" evidence="6">
    <location>
        <begin position="272"/>
        <end position="287"/>
    </location>
</feature>
<dbReference type="EMBL" id="MN786997">
    <property type="protein sequence ID" value="QKK36295.1"/>
    <property type="molecule type" value="mRNA"/>
</dbReference>
<feature type="region of interest" description="Disordered" evidence="6">
    <location>
        <begin position="46"/>
        <end position="111"/>
    </location>
</feature>
<feature type="compositionally biased region" description="Basic residues" evidence="6">
    <location>
        <begin position="224"/>
        <end position="233"/>
    </location>
</feature>
<evidence type="ECO:0000313" key="11">
    <source>
        <dbReference type="EMBL" id="QKK36295.1"/>
    </source>
</evidence>
<evidence type="ECO:0000256" key="3">
    <source>
        <dbReference type="ARBA" id="ARBA00023125"/>
    </source>
</evidence>
<dbReference type="GO" id="GO:0043565">
    <property type="term" value="F:sequence-specific DNA binding"/>
    <property type="evidence" value="ECO:0007669"/>
    <property type="project" value="TreeGrafter"/>
</dbReference>
<dbReference type="InterPro" id="IPR005333">
    <property type="entry name" value="Transcription_factor_TCP"/>
</dbReference>
<dbReference type="AlphaFoldDB" id="A0A0B5D7C8"/>
<dbReference type="GO" id="GO:2000032">
    <property type="term" value="P:regulation of secondary shoot formation"/>
    <property type="evidence" value="ECO:0007669"/>
    <property type="project" value="TreeGrafter"/>
</dbReference>
<keyword evidence="5" id="KW-0539">Nucleus</keyword>
<keyword evidence="2" id="KW-0805">Transcription regulation</keyword>
<dbReference type="PROSITE" id="PS51370">
    <property type="entry name" value="R"/>
    <property type="match status" value="1"/>
</dbReference>
<proteinExistence type="evidence at transcript level"/>
<dbReference type="Proteomes" id="UP000825729">
    <property type="component" value="Unassembled WGS sequence"/>
</dbReference>
<evidence type="ECO:0000256" key="2">
    <source>
        <dbReference type="ARBA" id="ARBA00023015"/>
    </source>
</evidence>
<dbReference type="EMBL" id="KP242029">
    <property type="protein sequence ID" value="AJE30095.1"/>
    <property type="molecule type" value="mRNA"/>
</dbReference>
<dbReference type="GO" id="GO:0003700">
    <property type="term" value="F:DNA-binding transcription factor activity"/>
    <property type="evidence" value="ECO:0007669"/>
    <property type="project" value="InterPro"/>
</dbReference>
<gene>
    <name evidence="11" type="primary">CYCL1</name>
    <name evidence="10" type="ORF">H6P81_002758</name>
</gene>
<organism evidence="9">
    <name type="scientific">Aristolochia fimbriata</name>
    <name type="common">White veined hardy Dutchman's pipe vine</name>
    <dbReference type="NCBI Taxonomy" id="158543"/>
    <lineage>
        <taxon>Eukaryota</taxon>
        <taxon>Viridiplantae</taxon>
        <taxon>Streptophyta</taxon>
        <taxon>Embryophyta</taxon>
        <taxon>Tracheophyta</taxon>
        <taxon>Spermatophyta</taxon>
        <taxon>Magnoliopsida</taxon>
        <taxon>Magnoliidae</taxon>
        <taxon>Piperales</taxon>
        <taxon>Aristolochiaceae</taxon>
        <taxon>Aristolochia</taxon>
    </lineage>
</organism>
<evidence type="ECO:0000259" key="7">
    <source>
        <dbReference type="PROSITE" id="PS51369"/>
    </source>
</evidence>
<evidence type="ECO:0000313" key="9">
    <source>
        <dbReference type="EMBL" id="AJE30095.1"/>
    </source>
</evidence>
<dbReference type="GO" id="GO:0005634">
    <property type="term" value="C:nucleus"/>
    <property type="evidence" value="ECO:0007669"/>
    <property type="project" value="UniProtKB-SubCell"/>
</dbReference>
<dbReference type="InterPro" id="IPR017887">
    <property type="entry name" value="TF_TCP_subgr"/>
</dbReference>
<feature type="region of interest" description="Disordered" evidence="6">
    <location>
        <begin position="272"/>
        <end position="294"/>
    </location>
</feature>
<dbReference type="PROSITE" id="PS51369">
    <property type="entry name" value="TCP"/>
    <property type="match status" value="1"/>
</dbReference>
<dbReference type="InterPro" id="IPR017888">
    <property type="entry name" value="CYC/TB1_R_domain"/>
</dbReference>
<feature type="domain" description="R" evidence="8">
    <location>
        <begin position="243"/>
        <end position="260"/>
    </location>
</feature>
<feature type="domain" description="TCP" evidence="7">
    <location>
        <begin position="105"/>
        <end position="163"/>
    </location>
</feature>
<name>A0A0B5D7C8_ARIFI</name>
<reference evidence="11" key="3">
    <citation type="journal article" date="2020" name="New Phytol.">
        <title>Class II TCP gene evolution in perianth-bearing Piperales and their contribution to the bilateral calyx in Aristolochia.</title>
        <authorList>
            <person name="Pabon-Mora N."/>
            <person name="Madrigal Y."/>
            <person name="Alzate J.F."/>
            <person name="Ambrose B.A."/>
            <person name="Ferrandiz C."/>
            <person name="Wanke S."/>
            <person name="Neinhuis C."/>
            <person name="Gonzalez F."/>
        </authorList>
    </citation>
    <scope>NUCLEOTIDE SEQUENCE</scope>
</reference>
<evidence type="ECO:0000313" key="12">
    <source>
        <dbReference type="Proteomes" id="UP000825729"/>
    </source>
</evidence>
<dbReference type="EMBL" id="JAINDJ010000002">
    <property type="protein sequence ID" value="KAG9458250.1"/>
    <property type="molecule type" value="Genomic_DNA"/>
</dbReference>
<dbReference type="PANTHER" id="PTHR31072">
    <property type="entry name" value="TRANSCRIPTION FACTOR TCP4-RELATED"/>
    <property type="match status" value="1"/>
</dbReference>
<sequence length="382" mass="42169">MFPSGNSGGGGGGGGDHSAILHAYAEGDQDDHHLLQYYHHLLLNHQDDRDGDGESGTPPLLPHPCAPSRNPGAMAEANPNGFAHNVVSGNSNKPGRFPGKKRSGKKDRHSKICTARGPRDRRMRLSLDIARAFFDLQDLLGFDKASKTVGWLLEKSKADIKDLKRSSTAATKAKSSKTSVTTASSTSEGEATSGVDETTNADNNNNIINAEPPKPPTTSFSNPKAKKTTKASRKYSTFDPHAKESRAMARARARARTKEKLWERRLEIKSPESPLRESKSLEVEEPRSQSPDSAAAFDYHHHGVINTDTLLSLQNNDGINFFRSHDWEINIPETQLPTNNGDHHRVHERLVFGSPPDIRHHQPHDHFTAAHQHLLVKPWEGY</sequence>
<reference evidence="10 12" key="4">
    <citation type="submission" date="2021-07" db="EMBL/GenBank/DDBJ databases">
        <title>The Aristolochia fimbriata genome: insights into angiosperm evolution, floral development and chemical biosynthesis.</title>
        <authorList>
            <person name="Jiao Y."/>
        </authorList>
    </citation>
    <scope>NUCLEOTIDE SEQUENCE [LARGE SCALE GENOMIC DNA]</scope>
    <source>
        <strain evidence="10">IBCAS-2021</strain>
        <tissue evidence="10">Leaf</tissue>
    </source>
</reference>
<dbReference type="PANTHER" id="PTHR31072:SF226">
    <property type="entry name" value="TRANSCRIPTION FACTOR TCP18"/>
    <property type="match status" value="1"/>
</dbReference>
<keyword evidence="12" id="KW-1185">Reference proteome</keyword>
<reference evidence="9" key="1">
    <citation type="journal article" date="2015" name="Plant J.">
        <title>Analysis of the CYC/TB1 class of TCP transcription factors in basal angiosperms and magnoliids.</title>
        <authorList>
            <person name="Horn S."/>
            <person name="Pabon-Mora N."/>
            <person name="Theuss V.S."/>
            <person name="Busch A."/>
            <person name="Zachgo S."/>
        </authorList>
    </citation>
    <scope>NUCLEOTIDE SEQUENCE</scope>
</reference>
<evidence type="ECO:0000256" key="5">
    <source>
        <dbReference type="ARBA" id="ARBA00023242"/>
    </source>
</evidence>
<reference evidence="11" key="2">
    <citation type="submission" date="2019-12" db="EMBL/GenBank/DDBJ databases">
        <authorList>
            <person name="Pabon Mora N."/>
            <person name="Madrigal Y."/>
            <person name="Alzate J.F."/>
            <person name="Ambrose B.A."/>
            <person name="Ferrandiz C."/>
            <person name="Wanke S."/>
            <person name="Neinhuis C."/>
            <person name="Gonzalez F."/>
        </authorList>
    </citation>
    <scope>NUCLEOTIDE SEQUENCE</scope>
</reference>
<evidence type="ECO:0000259" key="8">
    <source>
        <dbReference type="PROSITE" id="PS51370"/>
    </source>
</evidence>
<comment type="subcellular location">
    <subcellularLocation>
        <location evidence="1">Nucleus</location>
    </subcellularLocation>
</comment>
<keyword evidence="3" id="KW-0238">DNA-binding</keyword>
<evidence type="ECO:0000256" key="1">
    <source>
        <dbReference type="ARBA" id="ARBA00004123"/>
    </source>
</evidence>